<dbReference type="AlphaFoldDB" id="A0A8S2HGC6"/>
<evidence type="ECO:0000313" key="4">
    <source>
        <dbReference type="Proteomes" id="UP000682733"/>
    </source>
</evidence>
<dbReference type="EMBL" id="CAJNOK010001889">
    <property type="protein sequence ID" value="CAF0834766.1"/>
    <property type="molecule type" value="Genomic_DNA"/>
</dbReference>
<sequence length="715" mass="83116">MKTQLFCITIFFYAVSIEGETDLCTFNSTISELPTTWFYSTVDQVKLCFENIPVNNVIMNETMKQLFNSLDFYSFLSIVRQSNHPYFTNVNLREELLNIVDQTNRNMYKNDYEFHMNIVNCFKKLKDFHTKYFAPNGYAKFELLLPFILEFQPLTKQIKVKLGINLYSSIIGNNLNLNYTDRIITKIDGMNALEYMKQFAENYSFMSKDKSVRLNSVFREEFWLRNLAQYPLPIKNNITFTFLDSIQDKNESTITFSYLILITKKFDNQRSLEDDNHLLSSSFLETRLVFNYIINLEKLHWYQHQKDSNFDFVMGGNDTYYYIHKPTQTVIIRLGSFNEETFEDVKMIFSTAIGKTLIIDLVGNHGGESCLAYSLLNYLVPEYSSLRLLYEPIDARTTTPLFFFSSIFSLYANSILDIRTGLSFTNMDWIKPYVNYTRGGSTDEYSMKWSINCDGDAFGMGKFWIKHGNKIKYFKSIYVLTDGTCGSACSLFLSKLKFASNFKMIYGIGGGYDDNDSDLFESSSYAGGGAFKWNDIVNFHHQINVDVSSINYLPTSAQLNLNVYEIYIEALNSEYPREFLKQPVDRRLTVSDYFNIQHCLETIIHDDMQSNRYLNNEDVHQYQQVDGTEEEETEREVGFDEEEEMDIDDEIIYQQPIVDELPSIARSDIQSIVVCSKLSITFTTDHYQRYARAENFWPGLARLMQVSGPSAARPG</sequence>
<dbReference type="EMBL" id="CAJOBA010001889">
    <property type="protein sequence ID" value="CAF3619513.1"/>
    <property type="molecule type" value="Genomic_DNA"/>
</dbReference>
<evidence type="ECO:0008006" key="5">
    <source>
        <dbReference type="Google" id="ProtNLM"/>
    </source>
</evidence>
<evidence type="ECO:0000256" key="1">
    <source>
        <dbReference type="SAM" id="SignalP"/>
    </source>
</evidence>
<protein>
    <recommendedName>
        <fullName evidence="5">Tail specific protease domain-containing protein</fullName>
    </recommendedName>
</protein>
<dbReference type="Gene3D" id="3.90.226.10">
    <property type="entry name" value="2-enoyl-CoA Hydratase, Chain A, domain 1"/>
    <property type="match status" value="1"/>
</dbReference>
<dbReference type="PANTHER" id="PTHR37049">
    <property type="entry name" value="PEPTIDASE S41 FAMILY PROTEIN"/>
    <property type="match status" value="1"/>
</dbReference>
<dbReference type="Proteomes" id="UP000677228">
    <property type="component" value="Unassembled WGS sequence"/>
</dbReference>
<comment type="caution">
    <text evidence="3">The sequence shown here is derived from an EMBL/GenBank/DDBJ whole genome shotgun (WGS) entry which is preliminary data.</text>
</comment>
<keyword evidence="1" id="KW-0732">Signal</keyword>
<dbReference type="SUPFAM" id="SSF52096">
    <property type="entry name" value="ClpP/crotonase"/>
    <property type="match status" value="1"/>
</dbReference>
<dbReference type="InterPro" id="IPR052766">
    <property type="entry name" value="S41A_metabolite_peptidase"/>
</dbReference>
<dbReference type="InterPro" id="IPR029045">
    <property type="entry name" value="ClpP/crotonase-like_dom_sf"/>
</dbReference>
<organism evidence="3 4">
    <name type="scientific">Didymodactylos carnosus</name>
    <dbReference type="NCBI Taxonomy" id="1234261"/>
    <lineage>
        <taxon>Eukaryota</taxon>
        <taxon>Metazoa</taxon>
        <taxon>Spiralia</taxon>
        <taxon>Gnathifera</taxon>
        <taxon>Rotifera</taxon>
        <taxon>Eurotatoria</taxon>
        <taxon>Bdelloidea</taxon>
        <taxon>Philodinida</taxon>
        <taxon>Philodinidae</taxon>
        <taxon>Didymodactylos</taxon>
    </lineage>
</organism>
<gene>
    <name evidence="2" type="ORF">OVA965_LOCUS6331</name>
    <name evidence="3" type="ORF">TMI583_LOCUS6327</name>
</gene>
<dbReference type="Proteomes" id="UP000682733">
    <property type="component" value="Unassembled WGS sequence"/>
</dbReference>
<evidence type="ECO:0000313" key="2">
    <source>
        <dbReference type="EMBL" id="CAF0834766.1"/>
    </source>
</evidence>
<dbReference type="PANTHER" id="PTHR37049:SF4">
    <property type="entry name" value="RHODANESE DOMAIN-CONTAINING PROTEIN"/>
    <property type="match status" value="1"/>
</dbReference>
<evidence type="ECO:0000313" key="3">
    <source>
        <dbReference type="EMBL" id="CAF3619513.1"/>
    </source>
</evidence>
<reference evidence="3" key="1">
    <citation type="submission" date="2021-02" db="EMBL/GenBank/DDBJ databases">
        <authorList>
            <person name="Nowell W R."/>
        </authorList>
    </citation>
    <scope>NUCLEOTIDE SEQUENCE</scope>
</reference>
<feature type="chain" id="PRO_5035707410" description="Tail specific protease domain-containing protein" evidence="1">
    <location>
        <begin position="20"/>
        <end position="715"/>
    </location>
</feature>
<feature type="signal peptide" evidence="1">
    <location>
        <begin position="1"/>
        <end position="19"/>
    </location>
</feature>
<name>A0A8S2HGC6_9BILA</name>
<proteinExistence type="predicted"/>
<accession>A0A8S2HGC6</accession>